<reference evidence="3 4" key="1">
    <citation type="submission" date="2015-03" db="EMBL/GenBank/DDBJ databases">
        <title>Genome Assembly of Staphylococcus cohnii subsp. cohnii strain G22B2.</title>
        <authorList>
            <person name="Nair G."/>
            <person name="Kaur G."/>
            <person name="Khatri I."/>
            <person name="Singh N.K."/>
            <person name="Sathyabama S."/>
            <person name="Maurya S.K."/>
            <person name="Subramanian S."/>
            <person name="Agrewala J.N."/>
            <person name="Mayilraj S."/>
        </authorList>
    </citation>
    <scope>NUCLEOTIDE SEQUENCE [LARGE SCALE GENOMIC DNA]</scope>
    <source>
        <strain evidence="3 4">G22B2</strain>
    </source>
</reference>
<evidence type="ECO:0000259" key="2">
    <source>
        <dbReference type="Pfam" id="PF00582"/>
    </source>
</evidence>
<dbReference type="PANTHER" id="PTHR46268:SF6">
    <property type="entry name" value="UNIVERSAL STRESS PROTEIN UP12"/>
    <property type="match status" value="1"/>
</dbReference>
<protein>
    <submittedName>
        <fullName evidence="3">Universal stress protein family</fullName>
    </submittedName>
</protein>
<dbReference type="Gene3D" id="3.40.50.620">
    <property type="entry name" value="HUPs"/>
    <property type="match status" value="1"/>
</dbReference>
<organism evidence="3 4">
    <name type="scientific">Staphylococcus cohnii subsp. cohnii</name>
    <dbReference type="NCBI Taxonomy" id="74704"/>
    <lineage>
        <taxon>Bacteria</taxon>
        <taxon>Bacillati</taxon>
        <taxon>Bacillota</taxon>
        <taxon>Bacilli</taxon>
        <taxon>Bacillales</taxon>
        <taxon>Staphylococcaceae</taxon>
        <taxon>Staphylococcus</taxon>
        <taxon>Staphylococcus cohnii species complex</taxon>
    </lineage>
</organism>
<dbReference type="PRINTS" id="PR01438">
    <property type="entry name" value="UNVRSLSTRESS"/>
</dbReference>
<dbReference type="CDD" id="cd00293">
    <property type="entry name" value="USP-like"/>
    <property type="match status" value="1"/>
</dbReference>
<evidence type="ECO:0000313" key="4">
    <source>
        <dbReference type="Proteomes" id="UP000034455"/>
    </source>
</evidence>
<dbReference type="AlphaFoldDB" id="A0A0M2P0C6"/>
<dbReference type="InterPro" id="IPR006016">
    <property type="entry name" value="UspA"/>
</dbReference>
<evidence type="ECO:0000256" key="1">
    <source>
        <dbReference type="ARBA" id="ARBA00008791"/>
    </source>
</evidence>
<dbReference type="InterPro" id="IPR006015">
    <property type="entry name" value="Universal_stress_UspA"/>
</dbReference>
<dbReference type="GeneID" id="58096522"/>
<dbReference type="SUPFAM" id="SSF52402">
    <property type="entry name" value="Adenine nucleotide alpha hydrolases-like"/>
    <property type="match status" value="1"/>
</dbReference>
<dbReference type="PATRIC" id="fig|74704.6.peg.1388"/>
<comment type="similarity">
    <text evidence="1">Belongs to the universal stress protein A family.</text>
</comment>
<accession>A0A0M2P0C6</accession>
<name>A0A0M2P0C6_STACC</name>
<proteinExistence type="inferred from homology"/>
<sequence length="140" mass="15885">MYKNILLAYDFDNSFNNVPKELQNLTTGVDNAKITIFNVIPEGDLQTSVRYDGKHFEELAEEKGNEITPFVEKLESLGLKIQVKFRSGYIKQEILSEIEENSYDIIVMSNKRAKPDIKNVLGNVTHKIANSANIPVLIIK</sequence>
<dbReference type="EMBL" id="LAKJ01000002">
    <property type="protein sequence ID" value="KKI65396.1"/>
    <property type="molecule type" value="Genomic_DNA"/>
</dbReference>
<dbReference type="RefSeq" id="WP_019469969.1">
    <property type="nucleotide sequence ID" value="NZ_BKAS01000001.1"/>
</dbReference>
<gene>
    <name evidence="3" type="ORF">UF66_1353</name>
</gene>
<feature type="domain" description="UspA" evidence="2">
    <location>
        <begin position="1"/>
        <end position="140"/>
    </location>
</feature>
<evidence type="ECO:0000313" key="3">
    <source>
        <dbReference type="EMBL" id="KKI65396.1"/>
    </source>
</evidence>
<dbReference type="PANTHER" id="PTHR46268">
    <property type="entry name" value="STRESS RESPONSE PROTEIN NHAX"/>
    <property type="match status" value="1"/>
</dbReference>
<dbReference type="Pfam" id="PF00582">
    <property type="entry name" value="Usp"/>
    <property type="match status" value="1"/>
</dbReference>
<dbReference type="Proteomes" id="UP000034455">
    <property type="component" value="Unassembled WGS sequence"/>
</dbReference>
<dbReference type="InterPro" id="IPR014729">
    <property type="entry name" value="Rossmann-like_a/b/a_fold"/>
</dbReference>
<comment type="caution">
    <text evidence="3">The sequence shown here is derived from an EMBL/GenBank/DDBJ whole genome shotgun (WGS) entry which is preliminary data.</text>
</comment>